<evidence type="ECO:0000256" key="3">
    <source>
        <dbReference type="ARBA" id="ARBA00022448"/>
    </source>
</evidence>
<sequence length="247" mass="27066">MATLAYAFRPRVPAGSSGTARLAVICNSRALFNNQSAGIKRAIHQRPALHTSARCQEQEAAPTPVAAGGKTAPPSDTSLQPLTWAEYLSLRASRRRWGSVTTYPLTAVALLTSGQFFLTATIDPSTPGFAGIDPVYLSILGTVACGGLGYLVGPALGNGLWAVVYRAKRKETERMDNEFWKHVVRNRADALGQTMQNRLPDFYAESVTSLSTYRQWLRDQSAFKRKLQHGVEEAQREEQRRAGRSGL</sequence>
<evidence type="ECO:0000256" key="13">
    <source>
        <dbReference type="SAM" id="MobiDB-lite"/>
    </source>
</evidence>
<keyword evidence="3 12" id="KW-0813">Transport</keyword>
<evidence type="ECO:0000256" key="2">
    <source>
        <dbReference type="ARBA" id="ARBA00006837"/>
    </source>
</evidence>
<dbReference type="RefSeq" id="XP_025368923.1">
    <property type="nucleotide sequence ID" value="XM_025512513.1"/>
</dbReference>
<evidence type="ECO:0000256" key="10">
    <source>
        <dbReference type="ARBA" id="ARBA00023128"/>
    </source>
</evidence>
<keyword evidence="10 12" id="KW-0496">Mitochondrion</keyword>
<comment type="subunit">
    <text evidence="12">Component of the PAM complex.</text>
</comment>
<evidence type="ECO:0000256" key="4">
    <source>
        <dbReference type="ARBA" id="ARBA00022692"/>
    </source>
</evidence>
<evidence type="ECO:0000256" key="5">
    <source>
        <dbReference type="ARBA" id="ARBA00022792"/>
    </source>
</evidence>
<dbReference type="GeneID" id="37034383"/>
<keyword evidence="6 12" id="KW-0653">Protein transport</keyword>
<feature type="region of interest" description="Disordered" evidence="13">
    <location>
        <begin position="54"/>
        <end position="78"/>
    </location>
</feature>
<comment type="similarity">
    <text evidence="2 12">Belongs to the PAM17 family.</text>
</comment>
<dbReference type="OrthoDB" id="5970083at2759"/>
<dbReference type="GO" id="GO:0001405">
    <property type="term" value="C:PAM complex, Tim23 associated import motor"/>
    <property type="evidence" value="ECO:0007669"/>
    <property type="project" value="UniProtKB-UniRule"/>
</dbReference>
<keyword evidence="9 12" id="KW-0811">Translocation</keyword>
<keyword evidence="15" id="KW-1185">Reference proteome</keyword>
<protein>
    <recommendedName>
        <fullName evidence="12">Presequence translocated-associated motor subunit PAM17</fullName>
    </recommendedName>
</protein>
<dbReference type="PANTHER" id="PTHR28021">
    <property type="entry name" value="PRESEQUENCE TRANSLOCATED-ASSOCIATED MOTOR SUBUNIT PAM17, MITOCHONDRIAL"/>
    <property type="match status" value="1"/>
</dbReference>
<evidence type="ECO:0000256" key="1">
    <source>
        <dbReference type="ARBA" id="ARBA00004448"/>
    </source>
</evidence>
<feature type="transmembrane region" description="Helical" evidence="12">
    <location>
        <begin position="138"/>
        <end position="165"/>
    </location>
</feature>
<keyword evidence="7" id="KW-0809">Transit peptide</keyword>
<dbReference type="STRING" id="1522189.A0A316VZC7"/>
<organism evidence="14 15">
    <name type="scientific">Ceraceosorus guamensis</name>
    <dbReference type="NCBI Taxonomy" id="1522189"/>
    <lineage>
        <taxon>Eukaryota</taxon>
        <taxon>Fungi</taxon>
        <taxon>Dikarya</taxon>
        <taxon>Basidiomycota</taxon>
        <taxon>Ustilaginomycotina</taxon>
        <taxon>Exobasidiomycetes</taxon>
        <taxon>Ceraceosorales</taxon>
        <taxon>Ceraceosoraceae</taxon>
        <taxon>Ceraceosorus</taxon>
    </lineage>
</organism>
<feature type="transmembrane region" description="Helical" evidence="12">
    <location>
        <begin position="100"/>
        <end position="118"/>
    </location>
</feature>
<evidence type="ECO:0000256" key="6">
    <source>
        <dbReference type="ARBA" id="ARBA00022927"/>
    </source>
</evidence>
<name>A0A316VZC7_9BASI</name>
<dbReference type="GO" id="GO:0030150">
    <property type="term" value="P:protein import into mitochondrial matrix"/>
    <property type="evidence" value="ECO:0007669"/>
    <property type="project" value="UniProtKB-UniRule"/>
</dbReference>
<comment type="function">
    <text evidence="12">Component of the PAM complex, a complex required for the translocation of transit peptide-containing proteins from the inner membrane into the mitochondrial matrix in an ATP-dependent manner.</text>
</comment>
<reference evidence="14 15" key="1">
    <citation type="journal article" date="2018" name="Mol. Biol. Evol.">
        <title>Broad Genomic Sampling Reveals a Smut Pathogenic Ancestry of the Fungal Clade Ustilaginomycotina.</title>
        <authorList>
            <person name="Kijpornyongpan T."/>
            <person name="Mondo S.J."/>
            <person name="Barry K."/>
            <person name="Sandor L."/>
            <person name="Lee J."/>
            <person name="Lipzen A."/>
            <person name="Pangilinan J."/>
            <person name="LaButti K."/>
            <person name="Hainaut M."/>
            <person name="Henrissat B."/>
            <person name="Grigoriev I.V."/>
            <person name="Spatafora J.W."/>
            <person name="Aime M.C."/>
        </authorList>
    </citation>
    <scope>NUCLEOTIDE SEQUENCE [LARGE SCALE GENOMIC DNA]</scope>
    <source>
        <strain evidence="14 15">MCA 4658</strain>
    </source>
</reference>
<evidence type="ECO:0000256" key="11">
    <source>
        <dbReference type="ARBA" id="ARBA00023136"/>
    </source>
</evidence>
<keyword evidence="4 12" id="KW-0812">Transmembrane</keyword>
<evidence type="ECO:0000313" key="14">
    <source>
        <dbReference type="EMBL" id="PWN41763.1"/>
    </source>
</evidence>
<evidence type="ECO:0000256" key="12">
    <source>
        <dbReference type="RuleBase" id="RU367146"/>
    </source>
</evidence>
<accession>A0A316VZC7</accession>
<dbReference type="EMBL" id="KZ819388">
    <property type="protein sequence ID" value="PWN41763.1"/>
    <property type="molecule type" value="Genomic_DNA"/>
</dbReference>
<dbReference type="Pfam" id="PF08566">
    <property type="entry name" value="Pam17"/>
    <property type="match status" value="1"/>
</dbReference>
<dbReference type="AlphaFoldDB" id="A0A316VZC7"/>
<dbReference type="Proteomes" id="UP000245783">
    <property type="component" value="Unassembled WGS sequence"/>
</dbReference>
<keyword evidence="8 12" id="KW-1133">Transmembrane helix</keyword>
<dbReference type="InParanoid" id="A0A316VZC7"/>
<keyword evidence="11 12" id="KW-0472">Membrane</keyword>
<comment type="subcellular location">
    <subcellularLocation>
        <location evidence="1 12">Mitochondrion inner membrane</location>
        <topology evidence="1 12">Multi-pass membrane protein</topology>
    </subcellularLocation>
</comment>
<proteinExistence type="inferred from homology"/>
<evidence type="ECO:0000256" key="8">
    <source>
        <dbReference type="ARBA" id="ARBA00022989"/>
    </source>
</evidence>
<evidence type="ECO:0000256" key="7">
    <source>
        <dbReference type="ARBA" id="ARBA00022946"/>
    </source>
</evidence>
<dbReference type="InterPro" id="IPR013875">
    <property type="entry name" value="Pam17"/>
</dbReference>
<dbReference type="PANTHER" id="PTHR28021:SF1">
    <property type="entry name" value="PRESEQUENCE TRANSLOCATED-ASSOCIATED MOTOR SUBUNIT PAM17, MITOCHONDRIAL"/>
    <property type="match status" value="1"/>
</dbReference>
<evidence type="ECO:0000313" key="15">
    <source>
        <dbReference type="Proteomes" id="UP000245783"/>
    </source>
</evidence>
<gene>
    <name evidence="14" type="ORF">IE81DRAFT_314787</name>
</gene>
<dbReference type="FunCoup" id="A0A316VZC7">
    <property type="interactions" value="27"/>
</dbReference>
<evidence type="ECO:0000256" key="9">
    <source>
        <dbReference type="ARBA" id="ARBA00023010"/>
    </source>
</evidence>
<keyword evidence="5 12" id="KW-0999">Mitochondrion inner membrane</keyword>